<dbReference type="Pfam" id="PF06203">
    <property type="entry name" value="CCT"/>
    <property type="match status" value="1"/>
</dbReference>
<dbReference type="InterPro" id="IPR010402">
    <property type="entry name" value="CCT_domain"/>
</dbReference>
<organism evidence="5 6">
    <name type="scientific">Brassica napus</name>
    <name type="common">Rape</name>
    <dbReference type="NCBI Taxonomy" id="3708"/>
    <lineage>
        <taxon>Eukaryota</taxon>
        <taxon>Viridiplantae</taxon>
        <taxon>Streptophyta</taxon>
        <taxon>Embryophyta</taxon>
        <taxon>Tracheophyta</taxon>
        <taxon>Spermatophyta</taxon>
        <taxon>Magnoliopsida</taxon>
        <taxon>eudicotyledons</taxon>
        <taxon>Gunneridae</taxon>
        <taxon>Pentapetalae</taxon>
        <taxon>rosids</taxon>
        <taxon>malvids</taxon>
        <taxon>Brassicales</taxon>
        <taxon>Brassicaceae</taxon>
        <taxon>Brassiceae</taxon>
        <taxon>Brassica</taxon>
    </lineage>
</organism>
<gene>
    <name evidence="5" type="primary">BnaA02g06600D</name>
    <name evidence="5" type="ORF">GSBRNA2T00001487001</name>
</gene>
<evidence type="ECO:0000256" key="2">
    <source>
        <dbReference type="ARBA" id="ARBA00023242"/>
    </source>
</evidence>
<reference evidence="5 6" key="1">
    <citation type="journal article" date="2014" name="Science">
        <title>Plant genetics. Early allopolyploid evolution in the post-Neolithic Brassica napus oilseed genome.</title>
        <authorList>
            <person name="Chalhoub B."/>
            <person name="Denoeud F."/>
            <person name="Liu S."/>
            <person name="Parkin I.A."/>
            <person name="Tang H."/>
            <person name="Wang X."/>
            <person name="Chiquet J."/>
            <person name="Belcram H."/>
            <person name="Tong C."/>
            <person name="Samans B."/>
            <person name="Correa M."/>
            <person name="Da Silva C."/>
            <person name="Just J."/>
            <person name="Falentin C."/>
            <person name="Koh C.S."/>
            <person name="Le Clainche I."/>
            <person name="Bernard M."/>
            <person name="Bento P."/>
            <person name="Noel B."/>
            <person name="Labadie K."/>
            <person name="Alberti A."/>
            <person name="Charles M."/>
            <person name="Arnaud D."/>
            <person name="Guo H."/>
            <person name="Daviaud C."/>
            <person name="Alamery S."/>
            <person name="Jabbari K."/>
            <person name="Zhao M."/>
            <person name="Edger P.P."/>
            <person name="Chelaifa H."/>
            <person name="Tack D."/>
            <person name="Lassalle G."/>
            <person name="Mestiri I."/>
            <person name="Schnel N."/>
            <person name="Le Paslier M.C."/>
            <person name="Fan G."/>
            <person name="Renault V."/>
            <person name="Bayer P.E."/>
            <person name="Golicz A.A."/>
            <person name="Manoli S."/>
            <person name="Lee T.H."/>
            <person name="Thi V.H."/>
            <person name="Chalabi S."/>
            <person name="Hu Q."/>
            <person name="Fan C."/>
            <person name="Tollenaere R."/>
            <person name="Lu Y."/>
            <person name="Battail C."/>
            <person name="Shen J."/>
            <person name="Sidebottom C.H."/>
            <person name="Wang X."/>
            <person name="Canaguier A."/>
            <person name="Chauveau A."/>
            <person name="Berard A."/>
            <person name="Deniot G."/>
            <person name="Guan M."/>
            <person name="Liu Z."/>
            <person name="Sun F."/>
            <person name="Lim Y.P."/>
            <person name="Lyons E."/>
            <person name="Town C.D."/>
            <person name="Bancroft I."/>
            <person name="Wang X."/>
            <person name="Meng J."/>
            <person name="Ma J."/>
            <person name="Pires J.C."/>
            <person name="King G.J."/>
            <person name="Brunel D."/>
            <person name="Delourme R."/>
            <person name="Renard M."/>
            <person name="Aury J.M."/>
            <person name="Adams K.L."/>
            <person name="Batley J."/>
            <person name="Snowdon R.J."/>
            <person name="Tost J."/>
            <person name="Edwards D."/>
            <person name="Zhou Y."/>
            <person name="Hua W."/>
            <person name="Sharpe A.G."/>
            <person name="Paterson A.H."/>
            <person name="Guan C."/>
            <person name="Wincker P."/>
        </authorList>
    </citation>
    <scope>NUCLEOTIDE SEQUENCE [LARGE SCALE GENOMIC DNA]</scope>
    <source>
        <strain evidence="6">cv. Darmor-bzh</strain>
    </source>
</reference>
<keyword evidence="2 3" id="KW-0539">Nucleus</keyword>
<dbReference type="OMA" id="EGMNRAC"/>
<dbReference type="Proteomes" id="UP000028999">
    <property type="component" value="Unassembled WGS sequence"/>
</dbReference>
<dbReference type="GO" id="GO:0009909">
    <property type="term" value="P:regulation of flower development"/>
    <property type="evidence" value="ECO:0000318"/>
    <property type="project" value="GO_Central"/>
</dbReference>
<dbReference type="GO" id="GO:0005634">
    <property type="term" value="C:nucleus"/>
    <property type="evidence" value="ECO:0000318"/>
    <property type="project" value="GO_Central"/>
</dbReference>
<evidence type="ECO:0000259" key="4">
    <source>
        <dbReference type="PROSITE" id="PS51017"/>
    </source>
</evidence>
<sequence>MYGHISSSIASDDTCPGFLYSENILAPPLPHDHHPHYFLPPPPLMMSHHSLVTAEAVSGFGYFDSTMTTGGGGCSSCDSPSSMGSGGESLVMQRSVSSHNGFFGNLPTTAHDFVNDHDGPVRRALSAGDLPMSSRRESSAVLSESNAIIEGMSKAYKYSPEEKKEKIEKYRSKRNLRNFNKRIKYECRKTLADSRPRIRGRFARNDEISQQEQVDVIEAVVGDIDTWASFLDSFSANHFLN</sequence>
<feature type="domain" description="CCT" evidence="4">
    <location>
        <begin position="163"/>
        <end position="205"/>
    </location>
</feature>
<evidence type="ECO:0000313" key="6">
    <source>
        <dbReference type="Proteomes" id="UP000028999"/>
    </source>
</evidence>
<proteinExistence type="predicted"/>
<accession>A0A078F868</accession>
<dbReference type="PROSITE" id="PS51017">
    <property type="entry name" value="CCT"/>
    <property type="match status" value="1"/>
</dbReference>
<evidence type="ECO:0000313" key="5">
    <source>
        <dbReference type="EMBL" id="CDY09234.1"/>
    </source>
</evidence>
<comment type="subcellular location">
    <subcellularLocation>
        <location evidence="1 3">Nucleus</location>
    </subcellularLocation>
</comment>
<dbReference type="InterPro" id="IPR045281">
    <property type="entry name" value="CONSTANS-like"/>
</dbReference>
<dbReference type="PaxDb" id="3708-A0A078F868"/>
<keyword evidence="6" id="KW-1185">Reference proteome</keyword>
<dbReference type="PANTHER" id="PTHR31319:SF113">
    <property type="entry name" value="CCT MOTIF FAMILY PROTEIN"/>
    <property type="match status" value="1"/>
</dbReference>
<name>A0A078F868_BRANA</name>
<evidence type="ECO:0000256" key="1">
    <source>
        <dbReference type="ARBA" id="ARBA00004123"/>
    </source>
</evidence>
<evidence type="ECO:0000256" key="3">
    <source>
        <dbReference type="PROSITE-ProRule" id="PRU00357"/>
    </source>
</evidence>
<dbReference type="AlphaFoldDB" id="A0A078F868"/>
<dbReference type="PANTHER" id="PTHR31319">
    <property type="entry name" value="ZINC FINGER PROTEIN CONSTANS-LIKE 4"/>
    <property type="match status" value="1"/>
</dbReference>
<dbReference type="Gramene" id="CDY09234">
    <property type="protein sequence ID" value="CDY09234"/>
    <property type="gene ID" value="GSBRNA2T00001487001"/>
</dbReference>
<dbReference type="EMBL" id="LK031993">
    <property type="protein sequence ID" value="CDY09234.1"/>
    <property type="molecule type" value="Genomic_DNA"/>
</dbReference>
<protein>
    <submittedName>
        <fullName evidence="5">BnaA02g06600D protein</fullName>
    </submittedName>
</protein>
<dbReference type="STRING" id="3708.A0A078F868"/>